<sequence>MGMRCSAVSLATRLQSVRMMVSWFLRVKPPFHRHLSVCSSSSHRAVIFDMFGVLIPSPLPKATEWEDENGVPRGTIGQAIRAGGNNNSWRKYMRGELGPEEFVEAFSRDCSQIAGFKVHTGSFHSALSSDSMSRPVTVMMDAVQCARAEGFKTAVLSNNFLLPGGKSYLPLDISLFDVIVESCRVGLCKPDLRIYQLCAERLGVSPHEVVFLDDLSFNVEAAVQLGMHGIMVRDPGLAVKELEQVLKVPLSGYRPGTLSVGLNWQLPMNQLTQYLKKATQLPLTDHIMSQSYLTDSTYLLICGQHRFVLKKKPSNEALQKEIRLLKALKEARVPVPSVIAQHEMSSNVLGTPFYLTLYCPGRVFTDHSIPGEDPQGKRDIYETMIKTLCQIHRVDLKTTGLENLRDPGDFMESEVKKWAQQFKANEIQPIPAVDRLIDWLLLHRPKHQRTTLLHGSFSLNNLVFDSETPDVRAVLGWSLSTVGDPLVDLASCCMPHFLPPVASTQRGRKFVPMGIPSAEEIFELYSKEMGLEYIPNWQFYMAFCFFRQAAILQTNYKTSFKGTTNTSEIEDIAHMAWDFATKEGFRIFNALPDQQVFQKNNDSTTIFYRKQARNLFCSLLCSTIRY</sequence>
<dbReference type="SUPFAM" id="SSF56784">
    <property type="entry name" value="HAD-like"/>
    <property type="match status" value="1"/>
</dbReference>
<dbReference type="PANTHER" id="PTHR47829:SF3">
    <property type="entry name" value="AMINOGLYCOSIDE PHOSPHOTRANSFERASE DOMAIN-CONTAINING PROTEIN"/>
    <property type="match status" value="1"/>
</dbReference>
<dbReference type="PANTHER" id="PTHR47829">
    <property type="entry name" value="HYDROLASE, PUTATIVE (AFU_ORTHOLOGUE AFUA_1G12880)-RELATED"/>
    <property type="match status" value="1"/>
</dbReference>
<accession>A0A5N5KA32</accession>
<dbReference type="InterPro" id="IPR041726">
    <property type="entry name" value="ACAD10_11_N"/>
</dbReference>
<dbReference type="AlphaFoldDB" id="A0A5N5KA32"/>
<dbReference type="InterPro" id="IPR011945">
    <property type="entry name" value="HAD-SF_ppase_IA/epoxid_hydro_N"/>
</dbReference>
<dbReference type="NCBIfam" id="TIGR01509">
    <property type="entry name" value="HAD-SF-IA-v3"/>
    <property type="match status" value="1"/>
</dbReference>
<protein>
    <recommendedName>
        <fullName evidence="2">Aminoglycoside phosphotransferase domain-containing protein</fullName>
    </recommendedName>
</protein>
<dbReference type="InterPro" id="IPR011009">
    <property type="entry name" value="Kinase-like_dom_sf"/>
</dbReference>
<dbReference type="Gene3D" id="3.40.50.1000">
    <property type="entry name" value="HAD superfamily/HAD-like"/>
    <property type="match status" value="1"/>
</dbReference>
<evidence type="ECO:0000259" key="2">
    <source>
        <dbReference type="Pfam" id="PF01636"/>
    </source>
</evidence>
<dbReference type="NCBIfam" id="TIGR02247">
    <property type="entry name" value="HAD-1A3-hyp"/>
    <property type="match status" value="1"/>
</dbReference>
<dbReference type="PRINTS" id="PR00413">
    <property type="entry name" value="HADHALOGNASE"/>
</dbReference>
<evidence type="ECO:0000313" key="3">
    <source>
        <dbReference type="EMBL" id="KAB5528401.1"/>
    </source>
</evidence>
<dbReference type="Pfam" id="PF00702">
    <property type="entry name" value="Hydrolase"/>
    <property type="match status" value="1"/>
</dbReference>
<organism evidence="3 4">
    <name type="scientific">Pangasianodon hypophthalmus</name>
    <name type="common">Striped catfish</name>
    <name type="synonym">Helicophagus hypophthalmus</name>
    <dbReference type="NCBI Taxonomy" id="310915"/>
    <lineage>
        <taxon>Eukaryota</taxon>
        <taxon>Metazoa</taxon>
        <taxon>Chordata</taxon>
        <taxon>Craniata</taxon>
        <taxon>Vertebrata</taxon>
        <taxon>Euteleostomi</taxon>
        <taxon>Actinopterygii</taxon>
        <taxon>Neopterygii</taxon>
        <taxon>Teleostei</taxon>
        <taxon>Ostariophysi</taxon>
        <taxon>Siluriformes</taxon>
        <taxon>Pangasiidae</taxon>
        <taxon>Pangasianodon</taxon>
    </lineage>
</organism>
<gene>
    <name evidence="3" type="ORF">PHYPO_G00139800</name>
</gene>
<dbReference type="EMBL" id="VFJC01000025">
    <property type="protein sequence ID" value="KAB5528401.1"/>
    <property type="molecule type" value="Genomic_DNA"/>
</dbReference>
<dbReference type="SFLD" id="SFLDG01129">
    <property type="entry name" value="C1.5:_HAD__Beta-PGM__Phosphata"/>
    <property type="match status" value="1"/>
</dbReference>
<reference evidence="3 4" key="1">
    <citation type="submission" date="2019-06" db="EMBL/GenBank/DDBJ databases">
        <title>A chromosome-scale genome assembly of the striped catfish, Pangasianodon hypophthalmus.</title>
        <authorList>
            <person name="Wen M."/>
            <person name="Zahm M."/>
            <person name="Roques C."/>
            <person name="Cabau C."/>
            <person name="Klopp C."/>
            <person name="Donnadieu C."/>
            <person name="Jouanno E."/>
            <person name="Avarre J.-C."/>
            <person name="Campet M."/>
            <person name="Ha T.T.T."/>
            <person name="Dugue R."/>
            <person name="Lampietro C."/>
            <person name="Louis A."/>
            <person name="Herpin A."/>
            <person name="Echchiki A."/>
            <person name="Berthelot C."/>
            <person name="Parey E."/>
            <person name="Roest-Crollius H."/>
            <person name="Braasch I."/>
            <person name="Postlethwait J."/>
            <person name="Bobe J."/>
            <person name="Montfort J."/>
            <person name="Bouchez O."/>
            <person name="Begum T."/>
            <person name="Schartl M."/>
            <person name="Guiguen Y."/>
        </authorList>
    </citation>
    <scope>NUCLEOTIDE SEQUENCE [LARGE SCALE GENOMIC DNA]</scope>
    <source>
        <strain evidence="3 4">Indonesia</strain>
        <tissue evidence="3">Blood</tissue>
    </source>
</reference>
<evidence type="ECO:0000256" key="1">
    <source>
        <dbReference type="ARBA" id="ARBA00022990"/>
    </source>
</evidence>
<dbReference type="InterPro" id="IPR036412">
    <property type="entry name" value="HAD-like_sf"/>
</dbReference>
<dbReference type="InterPro" id="IPR002575">
    <property type="entry name" value="Aminoglycoside_PTrfase"/>
</dbReference>
<comment type="caution">
    <text evidence="3">The sequence shown here is derived from an EMBL/GenBank/DDBJ whole genome shotgun (WGS) entry which is preliminary data.</text>
</comment>
<dbReference type="Gene3D" id="1.10.150.240">
    <property type="entry name" value="Putative phosphatase, domain 2"/>
    <property type="match status" value="1"/>
</dbReference>
<dbReference type="Gene3D" id="3.30.200.20">
    <property type="entry name" value="Phosphorylase Kinase, domain 1"/>
    <property type="match status" value="1"/>
</dbReference>
<keyword evidence="1" id="KW-0007">Acetylation</keyword>
<dbReference type="InterPro" id="IPR023214">
    <property type="entry name" value="HAD_sf"/>
</dbReference>
<dbReference type="InterPro" id="IPR052898">
    <property type="entry name" value="ACAD10-like"/>
</dbReference>
<dbReference type="InterPro" id="IPR023198">
    <property type="entry name" value="PGP-like_dom2"/>
</dbReference>
<keyword evidence="4" id="KW-1185">Reference proteome</keyword>
<dbReference type="CDD" id="cd02603">
    <property type="entry name" value="HAD_sEH-N_like"/>
    <property type="match status" value="1"/>
</dbReference>
<dbReference type="Gene3D" id="3.90.1200.10">
    <property type="match status" value="1"/>
</dbReference>
<dbReference type="InterPro" id="IPR006439">
    <property type="entry name" value="HAD-SF_hydro_IA"/>
</dbReference>
<dbReference type="SUPFAM" id="SSF56112">
    <property type="entry name" value="Protein kinase-like (PK-like)"/>
    <property type="match status" value="1"/>
</dbReference>
<dbReference type="CDD" id="cd05154">
    <property type="entry name" value="ACAD10_11_N-like"/>
    <property type="match status" value="1"/>
</dbReference>
<evidence type="ECO:0000313" key="4">
    <source>
        <dbReference type="Proteomes" id="UP000327468"/>
    </source>
</evidence>
<dbReference type="Pfam" id="PF01636">
    <property type="entry name" value="APH"/>
    <property type="match status" value="1"/>
</dbReference>
<feature type="domain" description="Aminoglycoside phosphotransferase" evidence="2">
    <location>
        <begin position="295"/>
        <end position="494"/>
    </location>
</feature>
<proteinExistence type="predicted"/>
<dbReference type="Proteomes" id="UP000327468">
    <property type="component" value="Chromosome 24"/>
</dbReference>
<dbReference type="SFLD" id="SFLDS00003">
    <property type="entry name" value="Haloacid_Dehalogenase"/>
    <property type="match status" value="1"/>
</dbReference>
<name>A0A5N5KA32_PANHP</name>